<dbReference type="InterPro" id="IPR002398">
    <property type="entry name" value="Pept_C14"/>
</dbReference>
<dbReference type="OrthoDB" id="6116485at2759"/>
<dbReference type="SUPFAM" id="SSF52129">
    <property type="entry name" value="Caspase-like"/>
    <property type="match status" value="3"/>
</dbReference>
<dbReference type="GO" id="GO:0006508">
    <property type="term" value="P:proteolysis"/>
    <property type="evidence" value="ECO:0007669"/>
    <property type="project" value="UniProtKB-KW"/>
</dbReference>
<reference evidence="11" key="1">
    <citation type="submission" date="2020-11" db="EMBL/GenBank/DDBJ databases">
        <authorList>
            <person name="Tran Van P."/>
        </authorList>
    </citation>
    <scope>NUCLEOTIDE SEQUENCE</scope>
</reference>
<dbReference type="InterPro" id="IPR015917">
    <property type="entry name" value="Pept_C14A"/>
</dbReference>
<dbReference type="AlphaFoldDB" id="A0A7R8XF16"/>
<dbReference type="InterPro" id="IPR011600">
    <property type="entry name" value="Pept_C14_caspase"/>
</dbReference>
<dbReference type="GO" id="GO:0016322">
    <property type="term" value="P:neuron remodeling"/>
    <property type="evidence" value="ECO:0007669"/>
    <property type="project" value="UniProtKB-ARBA"/>
</dbReference>
<feature type="domain" description="Caspase family p20" evidence="10">
    <location>
        <begin position="171"/>
        <end position="295"/>
    </location>
</feature>
<dbReference type="GO" id="GO:0004197">
    <property type="term" value="F:cysteine-type endopeptidase activity"/>
    <property type="evidence" value="ECO:0007669"/>
    <property type="project" value="InterPro"/>
</dbReference>
<evidence type="ECO:0000256" key="2">
    <source>
        <dbReference type="ARBA" id="ARBA00022670"/>
    </source>
</evidence>
<evidence type="ECO:0000256" key="6">
    <source>
        <dbReference type="ARBA" id="ARBA00023145"/>
    </source>
</evidence>
<dbReference type="PROSITE" id="PS01121">
    <property type="entry name" value="CASPASE_HIS"/>
    <property type="match status" value="2"/>
</dbReference>
<name>A0A7R8XF16_9CRUS</name>
<dbReference type="PROSITE" id="PS01122">
    <property type="entry name" value="CASPASE_CYS"/>
    <property type="match status" value="1"/>
</dbReference>
<dbReference type="PANTHER" id="PTHR10454">
    <property type="entry name" value="CASPASE"/>
    <property type="match status" value="1"/>
</dbReference>
<evidence type="ECO:0000256" key="1">
    <source>
        <dbReference type="ARBA" id="ARBA00010134"/>
    </source>
</evidence>
<feature type="non-terminal residue" evidence="11">
    <location>
        <position position="726"/>
    </location>
</feature>
<feature type="domain" description="Caspase family p10" evidence="9">
    <location>
        <begin position="629"/>
        <end position="714"/>
    </location>
</feature>
<dbReference type="EMBL" id="LR900691">
    <property type="protein sequence ID" value="CAD7246577.1"/>
    <property type="molecule type" value="Genomic_DNA"/>
</dbReference>
<dbReference type="InterPro" id="IPR002138">
    <property type="entry name" value="Pept_C14_p10"/>
</dbReference>
<dbReference type="Gene3D" id="3.30.70.1470">
    <property type="entry name" value="Caspase-like"/>
    <property type="match status" value="1"/>
</dbReference>
<feature type="domain" description="Caspase family p20" evidence="10">
    <location>
        <begin position="513"/>
        <end position="637"/>
    </location>
</feature>
<dbReference type="Proteomes" id="UP000677054">
    <property type="component" value="Unassembled WGS sequence"/>
</dbReference>
<evidence type="ECO:0000256" key="8">
    <source>
        <dbReference type="SAM" id="MobiDB-lite"/>
    </source>
</evidence>
<dbReference type="SMART" id="SM00115">
    <property type="entry name" value="CASc"/>
    <property type="match status" value="2"/>
</dbReference>
<dbReference type="InterPro" id="IPR001309">
    <property type="entry name" value="Pept_C14_p20"/>
</dbReference>
<keyword evidence="12" id="KW-1185">Reference proteome</keyword>
<evidence type="ECO:0000256" key="5">
    <source>
        <dbReference type="ARBA" id="ARBA00022807"/>
    </source>
</evidence>
<dbReference type="GO" id="GO:0045476">
    <property type="term" value="P:nurse cell apoptotic process"/>
    <property type="evidence" value="ECO:0007669"/>
    <property type="project" value="UniProtKB-ARBA"/>
</dbReference>
<feature type="region of interest" description="Disordered" evidence="8">
    <location>
        <begin position="98"/>
        <end position="138"/>
    </location>
</feature>
<feature type="domain" description="Caspase family p10" evidence="9">
    <location>
        <begin position="319"/>
        <end position="413"/>
    </location>
</feature>
<evidence type="ECO:0000256" key="4">
    <source>
        <dbReference type="ARBA" id="ARBA00022801"/>
    </source>
</evidence>
<dbReference type="GO" id="GO:1990525">
    <property type="term" value="F:BIR domain binding"/>
    <property type="evidence" value="ECO:0007669"/>
    <property type="project" value="UniProtKB-ARBA"/>
</dbReference>
<evidence type="ECO:0000313" key="11">
    <source>
        <dbReference type="EMBL" id="CAD7246577.1"/>
    </source>
</evidence>
<evidence type="ECO:0000313" key="12">
    <source>
        <dbReference type="Proteomes" id="UP000677054"/>
    </source>
</evidence>
<dbReference type="PRINTS" id="PR00376">
    <property type="entry name" value="IL1BCENZYME"/>
</dbReference>
<dbReference type="Pfam" id="PF00656">
    <property type="entry name" value="Peptidase_C14"/>
    <property type="match status" value="3"/>
</dbReference>
<evidence type="ECO:0000256" key="3">
    <source>
        <dbReference type="ARBA" id="ARBA00022703"/>
    </source>
</evidence>
<evidence type="ECO:0008006" key="13">
    <source>
        <dbReference type="Google" id="ProtNLM"/>
    </source>
</evidence>
<dbReference type="Gene3D" id="3.40.50.1460">
    <property type="match status" value="3"/>
</dbReference>
<dbReference type="GO" id="GO:0043525">
    <property type="term" value="P:positive regulation of neuron apoptotic process"/>
    <property type="evidence" value="ECO:0007669"/>
    <property type="project" value="TreeGrafter"/>
</dbReference>
<dbReference type="CDD" id="cd00032">
    <property type="entry name" value="CASc"/>
    <property type="match status" value="2"/>
</dbReference>
<dbReference type="EMBL" id="CAJPEV010001174">
    <property type="protein sequence ID" value="CAG0891170.1"/>
    <property type="molecule type" value="Genomic_DNA"/>
</dbReference>
<feature type="domain" description="Caspase family p10" evidence="9">
    <location>
        <begin position="417"/>
        <end position="491"/>
    </location>
</feature>
<dbReference type="GO" id="GO:0005737">
    <property type="term" value="C:cytoplasm"/>
    <property type="evidence" value="ECO:0007669"/>
    <property type="project" value="TreeGrafter"/>
</dbReference>
<keyword evidence="6" id="KW-0865">Zymogen</keyword>
<feature type="compositionally biased region" description="Polar residues" evidence="8">
    <location>
        <begin position="112"/>
        <end position="125"/>
    </location>
</feature>
<dbReference type="FunFam" id="3.40.50.1460:FF:000001">
    <property type="entry name" value="Caspase-3 preproprotein"/>
    <property type="match status" value="1"/>
</dbReference>
<comment type="similarity">
    <text evidence="1 7">Belongs to the peptidase C14A family.</text>
</comment>
<evidence type="ECO:0000259" key="9">
    <source>
        <dbReference type="PROSITE" id="PS50207"/>
    </source>
</evidence>
<gene>
    <name evidence="11" type="ORF">DSTB1V02_LOCUS6425</name>
</gene>
<dbReference type="PANTHER" id="PTHR10454:SF245">
    <property type="entry name" value="CASPASE-RELATED"/>
    <property type="match status" value="1"/>
</dbReference>
<dbReference type="PROSITE" id="PS50207">
    <property type="entry name" value="CASPASE_P10"/>
    <property type="match status" value="3"/>
</dbReference>
<keyword evidence="2" id="KW-0645">Protease</keyword>
<evidence type="ECO:0000259" key="10">
    <source>
        <dbReference type="PROSITE" id="PS50208"/>
    </source>
</evidence>
<keyword evidence="4" id="KW-0378">Hydrolase</keyword>
<dbReference type="PROSITE" id="PS50208">
    <property type="entry name" value="CASPASE_P20"/>
    <property type="match status" value="2"/>
</dbReference>
<organism evidence="11">
    <name type="scientific">Darwinula stevensoni</name>
    <dbReference type="NCBI Taxonomy" id="69355"/>
    <lineage>
        <taxon>Eukaryota</taxon>
        <taxon>Metazoa</taxon>
        <taxon>Ecdysozoa</taxon>
        <taxon>Arthropoda</taxon>
        <taxon>Crustacea</taxon>
        <taxon>Oligostraca</taxon>
        <taxon>Ostracoda</taxon>
        <taxon>Podocopa</taxon>
        <taxon>Podocopida</taxon>
        <taxon>Darwinulocopina</taxon>
        <taxon>Darwinuloidea</taxon>
        <taxon>Darwinulidae</taxon>
        <taxon>Darwinula</taxon>
    </lineage>
</organism>
<evidence type="ECO:0000256" key="7">
    <source>
        <dbReference type="RuleBase" id="RU003971"/>
    </source>
</evidence>
<keyword evidence="3" id="KW-0053">Apoptosis</keyword>
<dbReference type="GO" id="GO:0045751">
    <property type="term" value="P:negative regulation of Toll signaling pathway"/>
    <property type="evidence" value="ECO:0007669"/>
    <property type="project" value="UniProtKB-ARBA"/>
</dbReference>
<proteinExistence type="inferred from homology"/>
<dbReference type="InterPro" id="IPR033139">
    <property type="entry name" value="Caspase_cys_AS"/>
</dbReference>
<dbReference type="InterPro" id="IPR029030">
    <property type="entry name" value="Caspase-like_dom_sf"/>
</dbReference>
<accession>A0A7R8XF16</accession>
<keyword evidence="5" id="KW-0788">Thiol protease</keyword>
<dbReference type="InterPro" id="IPR016129">
    <property type="entry name" value="Caspase_his_AS"/>
</dbReference>
<sequence length="726" mass="82034">MWGSLQGSDEMLVFLKMHDETARQRPSLGLAVHPESDPDPQVHNSLQGHAETHLPIGDVIEAQPLLEIPLIRRGVTEGDSNPLGFSWSASLNLSSHSGACRVPKGDNPHHNGVSTGEESHSNGTPNGHEPQPNEPHSAEFNHMKTMLTQSSNLIPVGVARNDRHYNMDHPRRGKALVFNHEVFHEDTELSRRDGTNQDRERLVHALGNLGFEVIIFNDKTYQHIMEAIDKVAQENHQQCDCLIVCILSHGEHGMLYAYDRAYKPHFLWAPFTADRCPSLAGKPKMFFIQACRGTDVDDGVSVTQFTSSHTHTDSILELDSYRIPVQADFLIAHSTNGVSIAGYYSWRSGANGSWFIQSLCEVLLKYSNEEDLMSMLAEMTRIVGIEHESNVPNQLTMHHKKQVPAVTTTLTRRNGVSIAGYYSWRSGANGSWFIQSLCEVLLKYSNEEDLMSMLAEMTRIVGIEHESNVPNQLTMHHKKQVPAVTTTLTRRSSDSIPIGVARHDPNYKMDHLLRGKALVFNHEFFCKYLKLPDREGTIQDRDRLVHALGHLGFQVEVYNNKPFQYIMKVIKKVADDDHQQCDCLVVCFMSHGENGMVYAYDQLFKPEHLWSPFTADCCPSLAGKPKMFFIQFCSFSERCYSYRNSTVGSWFIQSLCAVLMQHSQKEDLMSMLTEVARKVAIEYESHIPEQPALHRKKQVPTIATTLIRKVFFTPKSRGTIIPSAMP</sequence>
<protein>
    <recommendedName>
        <fullName evidence="13">Caspase-1</fullName>
    </recommendedName>
</protein>